<evidence type="ECO:0000313" key="2">
    <source>
        <dbReference type="Proteomes" id="UP000191554"/>
    </source>
</evidence>
<evidence type="ECO:0000313" key="1">
    <source>
        <dbReference type="EMBL" id="OPX43311.1"/>
    </source>
</evidence>
<keyword evidence="2" id="KW-1185">Reference proteome</keyword>
<sequence>MWEGEIFKNIFYKLSFAFDNRMYLLYKKLVFKSIESGRILWKKTINLQNLISGLRLRGKVFPLKRFILDFRASGREKILSFDSN</sequence>
<gene>
    <name evidence="1" type="ORF">CLHUN_28590</name>
</gene>
<dbReference type="STRING" id="48256.CLHUN_28590"/>
<reference evidence="1 2" key="1">
    <citation type="submission" date="2017-03" db="EMBL/GenBank/DDBJ databases">
        <title>Genome sequence of Clostridium hungatei DSM 14427.</title>
        <authorList>
            <person name="Poehlein A."/>
            <person name="Daniel R."/>
        </authorList>
    </citation>
    <scope>NUCLEOTIDE SEQUENCE [LARGE SCALE GENOMIC DNA]</scope>
    <source>
        <strain evidence="1 2">DSM 14427</strain>
    </source>
</reference>
<organism evidence="1 2">
    <name type="scientific">Ruminiclostridium hungatei</name>
    <name type="common">Clostridium hungatei</name>
    <dbReference type="NCBI Taxonomy" id="48256"/>
    <lineage>
        <taxon>Bacteria</taxon>
        <taxon>Bacillati</taxon>
        <taxon>Bacillota</taxon>
        <taxon>Clostridia</taxon>
        <taxon>Eubacteriales</taxon>
        <taxon>Oscillospiraceae</taxon>
        <taxon>Ruminiclostridium</taxon>
    </lineage>
</organism>
<dbReference type="AlphaFoldDB" id="A0A1V4SJ87"/>
<accession>A0A1V4SJ87</accession>
<comment type="caution">
    <text evidence="1">The sequence shown here is derived from an EMBL/GenBank/DDBJ whole genome shotgun (WGS) entry which is preliminary data.</text>
</comment>
<dbReference type="EMBL" id="MZGX01000019">
    <property type="protein sequence ID" value="OPX43311.1"/>
    <property type="molecule type" value="Genomic_DNA"/>
</dbReference>
<dbReference type="Proteomes" id="UP000191554">
    <property type="component" value="Unassembled WGS sequence"/>
</dbReference>
<protein>
    <submittedName>
        <fullName evidence="1">Uncharacterized protein</fullName>
    </submittedName>
</protein>
<proteinExistence type="predicted"/>
<name>A0A1V4SJ87_RUMHU</name>